<evidence type="ECO:0000259" key="10">
    <source>
        <dbReference type="PROSITE" id="PS51522"/>
    </source>
</evidence>
<sequence>MSDIANQSNGNYGNHSNGNYSNQSNGNFANQSNGNFANQSNGNLQTVGSVLGAIQELLQNSDPDALIEPGLLNPQRRMRFEEKYCALCKKNGETREFYTTHVLKDNRGKVICPILRKYSCPKCGATGDNAHTLRHCPITRGTDQQSVMETIKTPRSSCGRRF</sequence>
<dbReference type="GO" id="GO:0008270">
    <property type="term" value="F:zinc ion binding"/>
    <property type="evidence" value="ECO:0007669"/>
    <property type="project" value="UniProtKB-KW"/>
</dbReference>
<feature type="compositionally biased region" description="Low complexity" evidence="9">
    <location>
        <begin position="1"/>
        <end position="27"/>
    </location>
</feature>
<evidence type="ECO:0000256" key="6">
    <source>
        <dbReference type="ARBA" id="ARBA00022845"/>
    </source>
</evidence>
<evidence type="ECO:0000256" key="2">
    <source>
        <dbReference type="ARBA" id="ARBA00022490"/>
    </source>
</evidence>
<keyword evidence="12" id="KW-1185">Reference proteome</keyword>
<dbReference type="Gene3D" id="4.10.60.30">
    <property type="entry name" value="Nanos, RNA-binding domain"/>
    <property type="match status" value="1"/>
</dbReference>
<evidence type="ECO:0000256" key="7">
    <source>
        <dbReference type="ARBA" id="ARBA00022884"/>
    </source>
</evidence>
<dbReference type="InterPro" id="IPR038129">
    <property type="entry name" value="Nanos_sf"/>
</dbReference>
<keyword evidence="2" id="KW-0963">Cytoplasm</keyword>
<evidence type="ECO:0000256" key="3">
    <source>
        <dbReference type="ARBA" id="ARBA00022723"/>
    </source>
</evidence>
<dbReference type="EMBL" id="VSWD01000005">
    <property type="protein sequence ID" value="KAK3103708.1"/>
    <property type="molecule type" value="Genomic_DNA"/>
</dbReference>
<comment type="similarity">
    <text evidence="8">Belongs to the nanos family.</text>
</comment>
<dbReference type="InterPro" id="IPR008705">
    <property type="entry name" value="Nanos/Xcar2"/>
</dbReference>
<keyword evidence="3" id="KW-0479">Metal-binding</keyword>
<evidence type="ECO:0000256" key="9">
    <source>
        <dbReference type="SAM" id="MobiDB-lite"/>
    </source>
</evidence>
<dbReference type="InterPro" id="IPR024161">
    <property type="entry name" value="Znf_nanos-typ"/>
</dbReference>
<keyword evidence="7 8" id="KW-0694">RNA-binding</keyword>
<feature type="compositionally biased region" description="Polar residues" evidence="9">
    <location>
        <begin position="28"/>
        <end position="41"/>
    </location>
</feature>
<evidence type="ECO:0000313" key="11">
    <source>
        <dbReference type="EMBL" id="KAK3103708.1"/>
    </source>
</evidence>
<evidence type="ECO:0000256" key="8">
    <source>
        <dbReference type="PROSITE-ProRule" id="PRU00855"/>
    </source>
</evidence>
<accession>A0AA88YF84</accession>
<gene>
    <name evidence="11" type="ORF">FSP39_021182</name>
</gene>
<evidence type="ECO:0000256" key="4">
    <source>
        <dbReference type="ARBA" id="ARBA00022771"/>
    </source>
</evidence>
<dbReference type="AlphaFoldDB" id="A0AA88YF84"/>
<feature type="region of interest" description="Disordered" evidence="9">
    <location>
        <begin position="1"/>
        <end position="41"/>
    </location>
</feature>
<dbReference type="PROSITE" id="PS51522">
    <property type="entry name" value="ZF_NANOS"/>
    <property type="match status" value="1"/>
</dbReference>
<comment type="subcellular location">
    <subcellularLocation>
        <location evidence="1">Cytoplasm</location>
    </subcellularLocation>
</comment>
<dbReference type="GO" id="GO:0006417">
    <property type="term" value="P:regulation of translation"/>
    <property type="evidence" value="ECO:0007669"/>
    <property type="project" value="UniProtKB-UniRule"/>
</dbReference>
<reference evidence="11" key="1">
    <citation type="submission" date="2019-08" db="EMBL/GenBank/DDBJ databases">
        <title>The improved chromosome-level genome for the pearl oyster Pinctada fucata martensii using PacBio sequencing and Hi-C.</title>
        <authorList>
            <person name="Zheng Z."/>
        </authorList>
    </citation>
    <scope>NUCLEOTIDE SEQUENCE</scope>
    <source>
        <strain evidence="11">ZZ-2019</strain>
        <tissue evidence="11">Adductor muscle</tissue>
    </source>
</reference>
<name>A0AA88YF84_PINIB</name>
<proteinExistence type="inferred from homology"/>
<dbReference type="GO" id="GO:0005737">
    <property type="term" value="C:cytoplasm"/>
    <property type="evidence" value="ECO:0007669"/>
    <property type="project" value="UniProtKB-SubCell"/>
</dbReference>
<comment type="caution">
    <text evidence="11">The sequence shown here is derived from an EMBL/GenBank/DDBJ whole genome shotgun (WGS) entry which is preliminary data.</text>
</comment>
<protein>
    <recommendedName>
        <fullName evidence="10">Nanos-type domain-containing protein</fullName>
    </recommendedName>
</protein>
<keyword evidence="6 8" id="KW-0810">Translation regulation</keyword>
<dbReference type="GO" id="GO:0003723">
    <property type="term" value="F:RNA binding"/>
    <property type="evidence" value="ECO:0007669"/>
    <property type="project" value="UniProtKB-UniRule"/>
</dbReference>
<keyword evidence="4 8" id="KW-0863">Zinc-finger</keyword>
<feature type="domain" description="Nanos-type" evidence="10">
    <location>
        <begin position="84"/>
        <end position="138"/>
    </location>
</feature>
<keyword evidence="5" id="KW-0862">Zinc</keyword>
<dbReference type="Pfam" id="PF05741">
    <property type="entry name" value="zf-nanos"/>
    <property type="match status" value="1"/>
</dbReference>
<dbReference type="PANTHER" id="PTHR12887">
    <property type="entry name" value="NANOS PROTEIN"/>
    <property type="match status" value="1"/>
</dbReference>
<evidence type="ECO:0000256" key="5">
    <source>
        <dbReference type="ARBA" id="ARBA00022833"/>
    </source>
</evidence>
<evidence type="ECO:0000256" key="1">
    <source>
        <dbReference type="ARBA" id="ARBA00004496"/>
    </source>
</evidence>
<organism evidence="11 12">
    <name type="scientific">Pinctada imbricata</name>
    <name type="common">Atlantic pearl-oyster</name>
    <name type="synonym">Pinctada martensii</name>
    <dbReference type="NCBI Taxonomy" id="66713"/>
    <lineage>
        <taxon>Eukaryota</taxon>
        <taxon>Metazoa</taxon>
        <taxon>Spiralia</taxon>
        <taxon>Lophotrochozoa</taxon>
        <taxon>Mollusca</taxon>
        <taxon>Bivalvia</taxon>
        <taxon>Autobranchia</taxon>
        <taxon>Pteriomorphia</taxon>
        <taxon>Pterioida</taxon>
        <taxon>Pterioidea</taxon>
        <taxon>Pteriidae</taxon>
        <taxon>Pinctada</taxon>
    </lineage>
</organism>
<evidence type="ECO:0000313" key="12">
    <source>
        <dbReference type="Proteomes" id="UP001186944"/>
    </source>
</evidence>
<dbReference type="Proteomes" id="UP001186944">
    <property type="component" value="Unassembled WGS sequence"/>
</dbReference>